<feature type="compositionally biased region" description="Polar residues" evidence="1">
    <location>
        <begin position="104"/>
        <end position="113"/>
    </location>
</feature>
<protein>
    <submittedName>
        <fullName evidence="2">Uncharacterized protein</fullName>
    </submittedName>
</protein>
<reference evidence="2 3" key="1">
    <citation type="submission" date="2013-03" db="EMBL/GenBank/DDBJ databases">
        <title>The Genome Sequence of Cladophialophora psammophila CBS 110553.</title>
        <authorList>
            <consortium name="The Broad Institute Genomics Platform"/>
            <person name="Cuomo C."/>
            <person name="de Hoog S."/>
            <person name="Gorbushina A."/>
            <person name="Walker B."/>
            <person name="Young S.K."/>
            <person name="Zeng Q."/>
            <person name="Gargeya S."/>
            <person name="Fitzgerald M."/>
            <person name="Haas B."/>
            <person name="Abouelleil A."/>
            <person name="Allen A.W."/>
            <person name="Alvarado L."/>
            <person name="Arachchi H.M."/>
            <person name="Berlin A.M."/>
            <person name="Chapman S.B."/>
            <person name="Gainer-Dewar J."/>
            <person name="Goldberg J."/>
            <person name="Griggs A."/>
            <person name="Gujja S."/>
            <person name="Hansen M."/>
            <person name="Howarth C."/>
            <person name="Imamovic A."/>
            <person name="Ireland A."/>
            <person name="Larimer J."/>
            <person name="McCowan C."/>
            <person name="Murphy C."/>
            <person name="Pearson M."/>
            <person name="Poon T.W."/>
            <person name="Priest M."/>
            <person name="Roberts A."/>
            <person name="Saif S."/>
            <person name="Shea T."/>
            <person name="Sisk P."/>
            <person name="Sykes S."/>
            <person name="Wortman J."/>
            <person name="Nusbaum C."/>
            <person name="Birren B."/>
        </authorList>
    </citation>
    <scope>NUCLEOTIDE SEQUENCE [LARGE SCALE GENOMIC DNA]</scope>
    <source>
        <strain evidence="2 3">CBS 110553</strain>
    </source>
</reference>
<dbReference type="Proteomes" id="UP000019471">
    <property type="component" value="Unassembled WGS sequence"/>
</dbReference>
<dbReference type="AlphaFoldDB" id="W9WUY8"/>
<feature type="compositionally biased region" description="Polar residues" evidence="1">
    <location>
        <begin position="361"/>
        <end position="376"/>
    </location>
</feature>
<keyword evidence="3" id="KW-1185">Reference proteome</keyword>
<dbReference type="GeneID" id="19189237"/>
<evidence type="ECO:0000256" key="1">
    <source>
        <dbReference type="SAM" id="MobiDB-lite"/>
    </source>
</evidence>
<organism evidence="2 3">
    <name type="scientific">Cladophialophora psammophila CBS 110553</name>
    <dbReference type="NCBI Taxonomy" id="1182543"/>
    <lineage>
        <taxon>Eukaryota</taxon>
        <taxon>Fungi</taxon>
        <taxon>Dikarya</taxon>
        <taxon>Ascomycota</taxon>
        <taxon>Pezizomycotina</taxon>
        <taxon>Eurotiomycetes</taxon>
        <taxon>Chaetothyriomycetidae</taxon>
        <taxon>Chaetothyriales</taxon>
        <taxon>Herpotrichiellaceae</taxon>
        <taxon>Cladophialophora</taxon>
    </lineage>
</organism>
<feature type="compositionally biased region" description="Polar residues" evidence="1">
    <location>
        <begin position="159"/>
        <end position="173"/>
    </location>
</feature>
<dbReference type="STRING" id="1182543.W9WUY8"/>
<feature type="region of interest" description="Disordered" evidence="1">
    <location>
        <begin position="201"/>
        <end position="399"/>
    </location>
</feature>
<proteinExistence type="predicted"/>
<feature type="compositionally biased region" description="Low complexity" evidence="1">
    <location>
        <begin position="245"/>
        <end position="259"/>
    </location>
</feature>
<feature type="compositionally biased region" description="Polar residues" evidence="1">
    <location>
        <begin position="266"/>
        <end position="285"/>
    </location>
</feature>
<feature type="compositionally biased region" description="Polar residues" evidence="1">
    <location>
        <begin position="301"/>
        <end position="311"/>
    </location>
</feature>
<dbReference type="EMBL" id="AMGX01000006">
    <property type="protein sequence ID" value="EXJ72012.1"/>
    <property type="molecule type" value="Genomic_DNA"/>
</dbReference>
<gene>
    <name evidence="2" type="ORF">A1O5_04515</name>
</gene>
<feature type="region of interest" description="Disordered" evidence="1">
    <location>
        <begin position="1"/>
        <end position="140"/>
    </location>
</feature>
<feature type="compositionally biased region" description="Polar residues" evidence="1">
    <location>
        <begin position="323"/>
        <end position="342"/>
    </location>
</feature>
<evidence type="ECO:0000313" key="2">
    <source>
        <dbReference type="EMBL" id="EXJ72012.1"/>
    </source>
</evidence>
<evidence type="ECO:0000313" key="3">
    <source>
        <dbReference type="Proteomes" id="UP000019471"/>
    </source>
</evidence>
<dbReference type="OrthoDB" id="5401193at2759"/>
<comment type="caution">
    <text evidence="2">The sequence shown here is derived from an EMBL/GenBank/DDBJ whole genome shotgun (WGS) entry which is preliminary data.</text>
</comment>
<feature type="region of interest" description="Disordered" evidence="1">
    <location>
        <begin position="159"/>
        <end position="178"/>
    </location>
</feature>
<sequence>MAFPYEPQGWQAPVRQPSWEQPPPPSRSGASSTSQREDGSAFAMQFEEVDRAMDNLVKSGKFYGGGGGGQRSMPAGPLRPGVEYAPRMHGGRHPIGDFDPSRSHPGSNLQNFYAAQRHQGRHGDADQMMQAKRRMAAQRERELRNYHQEQQYNRSLLAEMSSNKSDRSMSPSALSEEGRRELIARQHRALYGGDPAAFVGQVPFSTEDGNSRDQAGAVSGIAPGAPRGPSPRTSDPFGVPGQTTQGESGAQGASSGQEASRAEKATSPSAQTSSGFGTFDTSIQASGKAPTPPSGEESSHSRQISKSTTAPVSGGMGPIGSRPNMQQAPNQSINKRTTSPLPSSLGYGFGSNEQNADRAGSANSNSNAQKESSNSGMGAWGTGSGVWGSNKIGTTSVWG</sequence>
<accession>W9WUY8</accession>
<dbReference type="HOGENOM" id="CLU_035426_0_0_1"/>
<name>W9WUY8_9EURO</name>
<dbReference type="eggNOG" id="ENOG502QW4G">
    <property type="taxonomic scope" value="Eukaryota"/>
</dbReference>
<dbReference type="RefSeq" id="XP_007743310.1">
    <property type="nucleotide sequence ID" value="XM_007745120.1"/>
</dbReference>